<dbReference type="EMBL" id="CP018099">
    <property type="protein sequence ID" value="APF19017.1"/>
    <property type="molecule type" value="Genomic_DNA"/>
</dbReference>
<feature type="domain" description="Golvesin/Xly CBD-like" evidence="8">
    <location>
        <begin position="425"/>
        <end position="555"/>
    </location>
</feature>
<dbReference type="InParanoid" id="H1XW60"/>
<feature type="signal peptide" evidence="6">
    <location>
        <begin position="1"/>
        <end position="23"/>
    </location>
</feature>
<proteinExistence type="predicted"/>
<gene>
    <name evidence="9" type="ORF">Cabys_2268</name>
    <name evidence="10" type="ORF">Calab_3361</name>
</gene>
<reference evidence="10 11" key="1">
    <citation type="submission" date="2011-09" db="EMBL/GenBank/DDBJ databases">
        <title>The permanent draft genome of Caldithrix abyssi DSM 13497.</title>
        <authorList>
            <consortium name="US DOE Joint Genome Institute (JGI-PGF)"/>
            <person name="Lucas S."/>
            <person name="Han J."/>
            <person name="Lapidus A."/>
            <person name="Bruce D."/>
            <person name="Goodwin L."/>
            <person name="Pitluck S."/>
            <person name="Peters L."/>
            <person name="Kyrpides N."/>
            <person name="Mavromatis K."/>
            <person name="Ivanova N."/>
            <person name="Mikhailova N."/>
            <person name="Chertkov O."/>
            <person name="Detter J.C."/>
            <person name="Tapia R."/>
            <person name="Han C."/>
            <person name="Land M."/>
            <person name="Hauser L."/>
            <person name="Markowitz V."/>
            <person name="Cheng J.-F."/>
            <person name="Hugenholtz P."/>
            <person name="Woyke T."/>
            <person name="Wu D."/>
            <person name="Spring S."/>
            <person name="Brambilla E."/>
            <person name="Klenk H.-P."/>
            <person name="Eisen J.A."/>
        </authorList>
    </citation>
    <scope>NUCLEOTIDE SEQUENCE [LARGE SCALE GENOMIC DNA]</scope>
    <source>
        <strain evidence="10 11">DSM 13497</strain>
    </source>
</reference>
<dbReference type="OrthoDB" id="3034473at2"/>
<dbReference type="KEGG" id="caby:Cabys_2268"/>
<evidence type="ECO:0000259" key="7">
    <source>
        <dbReference type="Pfam" id="PF22544"/>
    </source>
</evidence>
<protein>
    <submittedName>
        <fullName evidence="10">Uncharacterized protein</fullName>
    </submittedName>
</protein>
<keyword evidence="5" id="KW-0966">Cell projection</keyword>
<dbReference type="EMBL" id="CM001402">
    <property type="protein sequence ID" value="EHO42965.1"/>
    <property type="molecule type" value="Genomic_DNA"/>
</dbReference>
<dbReference type="Proteomes" id="UP000004671">
    <property type="component" value="Chromosome"/>
</dbReference>
<evidence type="ECO:0000256" key="3">
    <source>
        <dbReference type="ARBA" id="ARBA00022490"/>
    </source>
</evidence>
<evidence type="ECO:0000313" key="11">
    <source>
        <dbReference type="Proteomes" id="UP000004671"/>
    </source>
</evidence>
<comment type="subcellular location">
    <subcellularLocation>
        <location evidence="1">Cell projection</location>
        <location evidence="1">Cilium</location>
    </subcellularLocation>
    <subcellularLocation>
        <location evidence="2">Cytoplasm</location>
    </subcellularLocation>
</comment>
<dbReference type="RefSeq" id="WP_006930400.1">
    <property type="nucleotide sequence ID" value="NZ_CM001402.1"/>
</dbReference>
<dbReference type="AlphaFoldDB" id="H1XW60"/>
<dbReference type="HOGENOM" id="CLU_408085_0_0_0"/>
<reference evidence="9 12" key="2">
    <citation type="submission" date="2016-11" db="EMBL/GenBank/DDBJ databases">
        <title>Genomic analysis of Caldithrix abyssi and proposal of a novel bacterial phylum Caldithrichaeota.</title>
        <authorList>
            <person name="Kublanov I."/>
            <person name="Sigalova O."/>
            <person name="Gavrilov S."/>
            <person name="Lebedinsky A."/>
            <person name="Ivanova N."/>
            <person name="Daum C."/>
            <person name="Reddy T."/>
            <person name="Klenk H.P."/>
            <person name="Goker M."/>
            <person name="Reva O."/>
            <person name="Miroshnichenko M."/>
            <person name="Kyprides N."/>
            <person name="Woyke T."/>
            <person name="Gelfand M."/>
        </authorList>
    </citation>
    <scope>NUCLEOTIDE SEQUENCE [LARGE SCALE GENOMIC DNA]</scope>
    <source>
        <strain evidence="9 12">LF13</strain>
    </source>
</reference>
<evidence type="ECO:0000256" key="6">
    <source>
        <dbReference type="SAM" id="SignalP"/>
    </source>
</evidence>
<dbReference type="Pfam" id="PF25275">
    <property type="entry name" value="Golvesin_C"/>
    <property type="match status" value="1"/>
</dbReference>
<evidence type="ECO:0000256" key="1">
    <source>
        <dbReference type="ARBA" id="ARBA00004138"/>
    </source>
</evidence>
<dbReference type="Proteomes" id="UP000183868">
    <property type="component" value="Chromosome"/>
</dbReference>
<evidence type="ECO:0000256" key="4">
    <source>
        <dbReference type="ARBA" id="ARBA00023069"/>
    </source>
</evidence>
<sequence length="673" mass="77914" precursor="true">MIKAFFKLAFFFFFLLQNSLSTAANVYLVIGSDTAIWDGMNTGNFNNFYNIDLYVNPQKNAYKIMDPALRARLVDSDGTPLKMTWWMMAGNIFRHATNQNVPVPNTMTMYLMKKYHGQNIAANGDELSLHYHTFKWYDFDGDGRYYWNQSKTFMDCFDDFNYTLAQFLLEEQVFPVSFRSGWHYMDNEWQRYLDDYILPYSLHNDYPAKHIDTEEPIDNNYDWSQAPSAFVPYRPSRENYQLPGDGPGWNVRSAHFFKVLKYDLIDTVFAAAQQGQDQVACFWGHLPESNFISNIEKIDSVLHARLSKYPDVKFYYCTAVEAMQRWRQSQDFQQPEIEFTEEIVGDEVYFKIRSHEKIFQKAPFVAVKDVYEDYQRLECEPIGINTWRTMSPVKREMLAKAGVAVCDTFGNQTLRYIQYLPDDVFIDNLDENFSMVTGSWQPYADGAPWGTDALICPLNANDSVSAAWHHTFEQQAYYNLFVQIPAVENKAGNFSYLIYLNDQIQDTISFQFLKSNEWQFLKTLFVQAGDQLMVELQVNGAGQEGKLAVADVLKISALVRDRDLRLSMERLDFGEISWGDTAQIDLELTNIGREILTVTAFKSHSERIIVEASMPLTINPMSELTIPIKFFSEQKGDFSDTLTIESNDPKKPLLQLPVRAKVENYFNLSLTVV</sequence>
<evidence type="ECO:0000256" key="5">
    <source>
        <dbReference type="ARBA" id="ARBA00023273"/>
    </source>
</evidence>
<dbReference type="Gene3D" id="2.60.40.10">
    <property type="entry name" value="Immunoglobulins"/>
    <property type="match status" value="1"/>
</dbReference>
<keyword evidence="4" id="KW-0969">Cilium</keyword>
<accession>H1XW60</accession>
<dbReference type="PaxDb" id="880073-Calab_3361"/>
<dbReference type="InterPro" id="IPR033803">
    <property type="entry name" value="CBD-like_Golvesin-Xly"/>
</dbReference>
<keyword evidence="6" id="KW-0732">Signal</keyword>
<evidence type="ECO:0000256" key="2">
    <source>
        <dbReference type="ARBA" id="ARBA00004496"/>
    </source>
</evidence>
<keyword evidence="3" id="KW-0963">Cytoplasm</keyword>
<dbReference type="InterPro" id="IPR013783">
    <property type="entry name" value="Ig-like_fold"/>
</dbReference>
<dbReference type="GO" id="GO:0005737">
    <property type="term" value="C:cytoplasm"/>
    <property type="evidence" value="ECO:0007669"/>
    <property type="project" value="UniProtKB-SubCell"/>
</dbReference>
<dbReference type="InterPro" id="IPR053879">
    <property type="entry name" value="HYDIN_VesB_CFA65-like_Ig"/>
</dbReference>
<feature type="domain" description="HYDIN/VesB/CFA65-like Ig-like" evidence="7">
    <location>
        <begin position="564"/>
        <end position="659"/>
    </location>
</feature>
<evidence type="ECO:0000313" key="10">
    <source>
        <dbReference type="EMBL" id="EHO42965.1"/>
    </source>
</evidence>
<evidence type="ECO:0000313" key="9">
    <source>
        <dbReference type="EMBL" id="APF19017.1"/>
    </source>
</evidence>
<organism evidence="10 11">
    <name type="scientific">Caldithrix abyssi DSM 13497</name>
    <dbReference type="NCBI Taxonomy" id="880073"/>
    <lineage>
        <taxon>Bacteria</taxon>
        <taxon>Pseudomonadati</taxon>
        <taxon>Calditrichota</taxon>
        <taxon>Calditrichia</taxon>
        <taxon>Calditrichales</taxon>
        <taxon>Calditrichaceae</taxon>
        <taxon>Caldithrix</taxon>
    </lineage>
</organism>
<dbReference type="Pfam" id="PF22544">
    <property type="entry name" value="HYDIN_VesB_CFA65-like_Ig"/>
    <property type="match status" value="1"/>
</dbReference>
<name>H1XW60_CALAY</name>
<feature type="chain" id="PRO_5010834654" evidence="6">
    <location>
        <begin position="24"/>
        <end position="673"/>
    </location>
</feature>
<evidence type="ECO:0000259" key="8">
    <source>
        <dbReference type="Pfam" id="PF25275"/>
    </source>
</evidence>
<keyword evidence="11" id="KW-1185">Reference proteome</keyword>
<evidence type="ECO:0000313" key="12">
    <source>
        <dbReference type="Proteomes" id="UP000183868"/>
    </source>
</evidence>